<evidence type="ECO:0000259" key="6">
    <source>
        <dbReference type="Pfam" id="PF08548"/>
    </source>
</evidence>
<dbReference type="GO" id="GO:0005509">
    <property type="term" value="F:calcium ion binding"/>
    <property type="evidence" value="ECO:0007669"/>
    <property type="project" value="InterPro"/>
</dbReference>
<dbReference type="InterPro" id="IPR011049">
    <property type="entry name" value="Serralysin-like_metalloprot_C"/>
</dbReference>
<dbReference type="Pfam" id="PF08548">
    <property type="entry name" value="Peptidase_M10_C"/>
    <property type="match status" value="1"/>
</dbReference>
<reference evidence="7 8" key="1">
    <citation type="submission" date="2013-02" db="EMBL/GenBank/DDBJ databases">
        <authorList>
            <person name="Fiebig A."/>
            <person name="Goeker M."/>
            <person name="Klenk H.-P.P."/>
        </authorList>
    </citation>
    <scope>NUCLEOTIDE SEQUENCE [LARGE SCALE GENOMIC DNA]</scope>
    <source>
        <strain evidence="7 8">DSM 19309</strain>
    </source>
</reference>
<dbReference type="STRING" id="442562.Rumeso_00706"/>
<dbReference type="Pfam" id="PF00353">
    <property type="entry name" value="HemolysinCabind"/>
    <property type="match status" value="1"/>
</dbReference>
<protein>
    <submittedName>
        <fullName evidence="7">Hemolysin-type calcium-binding protein region</fullName>
    </submittedName>
</protein>
<dbReference type="EMBL" id="AOSK01000024">
    <property type="protein sequence ID" value="EYD77540.1"/>
    <property type="molecule type" value="Genomic_DNA"/>
</dbReference>
<dbReference type="HOGENOM" id="CLU_905810_0_0_5"/>
<evidence type="ECO:0000256" key="1">
    <source>
        <dbReference type="ARBA" id="ARBA00001913"/>
    </source>
</evidence>
<keyword evidence="3" id="KW-0964">Secreted</keyword>
<dbReference type="PROSITE" id="PS00330">
    <property type="entry name" value="HEMOLYSIN_CALCIUM"/>
    <property type="match status" value="1"/>
</dbReference>
<comment type="caution">
    <text evidence="7">The sequence shown here is derived from an EMBL/GenBank/DDBJ whole genome shotgun (WGS) entry which is preliminary data.</text>
</comment>
<dbReference type="PRINTS" id="PR00313">
    <property type="entry name" value="CABNDNGRPT"/>
</dbReference>
<evidence type="ECO:0000256" key="5">
    <source>
        <dbReference type="SAM" id="MobiDB-lite"/>
    </source>
</evidence>
<dbReference type="SUPFAM" id="SSF51120">
    <property type="entry name" value="beta-Roll"/>
    <property type="match status" value="1"/>
</dbReference>
<dbReference type="PATRIC" id="fig|442562.3.peg.702"/>
<evidence type="ECO:0000256" key="2">
    <source>
        <dbReference type="ARBA" id="ARBA00004613"/>
    </source>
</evidence>
<dbReference type="AlphaFoldDB" id="A0A017HTC3"/>
<accession>A0A017HTC3</accession>
<dbReference type="InterPro" id="IPR050557">
    <property type="entry name" value="RTX_toxin/Mannuronan_C5-epim"/>
</dbReference>
<gene>
    <name evidence="7" type="ORF">Rumeso_00706</name>
</gene>
<dbReference type="PANTHER" id="PTHR38340:SF1">
    <property type="entry name" value="S-LAYER PROTEIN"/>
    <property type="match status" value="1"/>
</dbReference>
<evidence type="ECO:0000256" key="4">
    <source>
        <dbReference type="ARBA" id="ARBA00022737"/>
    </source>
</evidence>
<keyword evidence="8" id="KW-1185">Reference proteome</keyword>
<evidence type="ECO:0000313" key="7">
    <source>
        <dbReference type="EMBL" id="EYD77540.1"/>
    </source>
</evidence>
<sequence>MAASDSPPQHRENMAYVFATRAYNMDHLDFHKLAQIDWNIVPHLNQPFGLNGYKYVDWAEADYGEHEASIFAGTDIRMPSGPNDPLHGTLTAILEAASTGGKAIWGGIQGISVGAETFALASDSSTTADDFDIIQGELSGADKFNLSTRNDLARGYGGNDAMNGNGGDGNDKLNGAKGNDHLFGDAGQDKLYGGAGKDTLDGGDDTTRDSFVFNDADSAVGTKRDVILHFTGGSDVIDLGRIDADASTSKSDDDFHWSGESAAAHSIWWTANTGGVVVSGDVTGDAKADFEIFLAGASTLTADDVLL</sequence>
<dbReference type="Proteomes" id="UP000019666">
    <property type="component" value="Unassembled WGS sequence"/>
</dbReference>
<proteinExistence type="predicted"/>
<dbReference type="GO" id="GO:0005615">
    <property type="term" value="C:extracellular space"/>
    <property type="evidence" value="ECO:0007669"/>
    <property type="project" value="InterPro"/>
</dbReference>
<dbReference type="Gene3D" id="2.150.10.10">
    <property type="entry name" value="Serralysin-like metalloprotease, C-terminal"/>
    <property type="match status" value="1"/>
</dbReference>
<feature type="region of interest" description="Disordered" evidence="5">
    <location>
        <begin position="155"/>
        <end position="179"/>
    </location>
</feature>
<dbReference type="InterPro" id="IPR018511">
    <property type="entry name" value="Hemolysin-typ_Ca-bd_CS"/>
</dbReference>
<feature type="domain" description="Peptidase M10 serralysin C-terminal" evidence="6">
    <location>
        <begin position="164"/>
        <end position="304"/>
    </location>
</feature>
<dbReference type="InterPro" id="IPR013858">
    <property type="entry name" value="Peptidase_M10B_C"/>
</dbReference>
<dbReference type="PANTHER" id="PTHR38340">
    <property type="entry name" value="S-LAYER PROTEIN"/>
    <property type="match status" value="1"/>
</dbReference>
<evidence type="ECO:0000256" key="3">
    <source>
        <dbReference type="ARBA" id="ARBA00022525"/>
    </source>
</evidence>
<evidence type="ECO:0000313" key="8">
    <source>
        <dbReference type="Proteomes" id="UP000019666"/>
    </source>
</evidence>
<keyword evidence="4" id="KW-0677">Repeat</keyword>
<comment type="subcellular location">
    <subcellularLocation>
        <location evidence="2">Secreted</location>
    </subcellularLocation>
</comment>
<organism evidence="7 8">
    <name type="scientific">Rubellimicrobium mesophilum DSM 19309</name>
    <dbReference type="NCBI Taxonomy" id="442562"/>
    <lineage>
        <taxon>Bacteria</taxon>
        <taxon>Pseudomonadati</taxon>
        <taxon>Pseudomonadota</taxon>
        <taxon>Alphaproteobacteria</taxon>
        <taxon>Rhodobacterales</taxon>
        <taxon>Roseobacteraceae</taxon>
        <taxon>Rubellimicrobium</taxon>
    </lineage>
</organism>
<name>A0A017HTC3_9RHOB</name>
<comment type="cofactor">
    <cofactor evidence="1">
        <name>Ca(2+)</name>
        <dbReference type="ChEBI" id="CHEBI:29108"/>
    </cofactor>
</comment>
<dbReference type="InterPro" id="IPR001343">
    <property type="entry name" value="Hemolysn_Ca-bd"/>
</dbReference>